<dbReference type="PRINTS" id="PR00039">
    <property type="entry name" value="HTHLYSR"/>
</dbReference>
<dbReference type="PANTHER" id="PTHR30537:SF5">
    <property type="entry name" value="HTH-TYPE TRANSCRIPTIONAL ACTIVATOR TTDR-RELATED"/>
    <property type="match status" value="1"/>
</dbReference>
<organism evidence="6 7">
    <name type="scientific">Sphingobium naphthae</name>
    <dbReference type="NCBI Taxonomy" id="1886786"/>
    <lineage>
        <taxon>Bacteria</taxon>
        <taxon>Pseudomonadati</taxon>
        <taxon>Pseudomonadota</taxon>
        <taxon>Alphaproteobacteria</taxon>
        <taxon>Sphingomonadales</taxon>
        <taxon>Sphingomonadaceae</taxon>
        <taxon>Sphingobium</taxon>
    </lineage>
</organism>
<keyword evidence="2" id="KW-0805">Transcription regulation</keyword>
<evidence type="ECO:0000256" key="3">
    <source>
        <dbReference type="ARBA" id="ARBA00023125"/>
    </source>
</evidence>
<evidence type="ECO:0000313" key="7">
    <source>
        <dbReference type="Proteomes" id="UP001185984"/>
    </source>
</evidence>
<evidence type="ECO:0000256" key="2">
    <source>
        <dbReference type="ARBA" id="ARBA00023015"/>
    </source>
</evidence>
<evidence type="ECO:0000313" key="6">
    <source>
        <dbReference type="EMBL" id="MDV5824930.1"/>
    </source>
</evidence>
<sequence>MDRLTTMATFLKVVKFANFTNAAEELSISRTLVSRHIADLEAHLGLKLLNRTTRSVTPTEAGLRYSELCQKILGDIRSGEEALAAIRNEVEGEVSILCPIWIGSFGISRATAEFCKHHPRITVKLQFEEPSANPHDFLNQGHDLAIQPNTLRDSSIVVKKIGKIDHVLVASPDYIADHGAPQTIKDLADRECLAKMSDTAWAFENGERIVLKAPSKFASNSVFALRDAALEGLGVAMLPKGIMFDTIAKGMLAHILPDFPLAPRPLYIAFPPGGDIPRKTRLLISYLATWFKEHPSDLN</sequence>
<dbReference type="RefSeq" id="WP_317517580.1">
    <property type="nucleotide sequence ID" value="NZ_JAPTHD010000007.1"/>
</dbReference>
<protein>
    <submittedName>
        <fullName evidence="6">LysR family transcriptional regulator</fullName>
    </submittedName>
</protein>
<keyword evidence="7" id="KW-1185">Reference proteome</keyword>
<dbReference type="InterPro" id="IPR036388">
    <property type="entry name" value="WH-like_DNA-bd_sf"/>
</dbReference>
<dbReference type="PANTHER" id="PTHR30537">
    <property type="entry name" value="HTH-TYPE TRANSCRIPTIONAL REGULATOR"/>
    <property type="match status" value="1"/>
</dbReference>
<gene>
    <name evidence="6" type="ORF">O0R41_15090</name>
</gene>
<keyword evidence="3" id="KW-0238">DNA-binding</keyword>
<dbReference type="InterPro" id="IPR005119">
    <property type="entry name" value="LysR_subst-bd"/>
</dbReference>
<comment type="similarity">
    <text evidence="1">Belongs to the LysR transcriptional regulatory family.</text>
</comment>
<accession>A0ABU3ZZK6</accession>
<feature type="domain" description="HTH lysR-type" evidence="5">
    <location>
        <begin position="1"/>
        <end position="59"/>
    </location>
</feature>
<reference evidence="7" key="1">
    <citation type="journal article" date="2022" name="J Environ Chem Eng">
        <title>Biodegradation of petroleum oil using a constructed nonpathogenic and heavy metal-tolerant bacterial consortium isolated from marine sponges.</title>
        <authorList>
            <person name="Dechsakulwatana C."/>
            <person name="Rungsihiranrut A."/>
            <person name="Muangchinda C."/>
            <person name="Ningthoujam R."/>
            <person name="Klankeo P."/>
            <person name="Pinyakong O."/>
        </authorList>
    </citation>
    <scope>NUCLEOTIDE SEQUENCE [LARGE SCALE GENOMIC DNA]</scope>
    <source>
        <strain evidence="7">MO2-4</strain>
    </source>
</reference>
<dbReference type="Gene3D" id="3.40.190.290">
    <property type="match status" value="1"/>
</dbReference>
<dbReference type="EMBL" id="JAPTHD010000007">
    <property type="protein sequence ID" value="MDV5824930.1"/>
    <property type="molecule type" value="Genomic_DNA"/>
</dbReference>
<proteinExistence type="inferred from homology"/>
<dbReference type="SUPFAM" id="SSF53850">
    <property type="entry name" value="Periplasmic binding protein-like II"/>
    <property type="match status" value="1"/>
</dbReference>
<evidence type="ECO:0000256" key="4">
    <source>
        <dbReference type="ARBA" id="ARBA00023163"/>
    </source>
</evidence>
<evidence type="ECO:0000259" key="5">
    <source>
        <dbReference type="PROSITE" id="PS50931"/>
    </source>
</evidence>
<dbReference type="Gene3D" id="1.10.10.10">
    <property type="entry name" value="Winged helix-like DNA-binding domain superfamily/Winged helix DNA-binding domain"/>
    <property type="match status" value="1"/>
</dbReference>
<dbReference type="PROSITE" id="PS50931">
    <property type="entry name" value="HTH_LYSR"/>
    <property type="match status" value="1"/>
</dbReference>
<dbReference type="Pfam" id="PF00126">
    <property type="entry name" value="HTH_1"/>
    <property type="match status" value="1"/>
</dbReference>
<name>A0ABU3ZZK6_9SPHN</name>
<dbReference type="Pfam" id="PF03466">
    <property type="entry name" value="LysR_substrate"/>
    <property type="match status" value="1"/>
</dbReference>
<dbReference type="Proteomes" id="UP001185984">
    <property type="component" value="Unassembled WGS sequence"/>
</dbReference>
<comment type="caution">
    <text evidence="6">The sequence shown here is derived from an EMBL/GenBank/DDBJ whole genome shotgun (WGS) entry which is preliminary data.</text>
</comment>
<evidence type="ECO:0000256" key="1">
    <source>
        <dbReference type="ARBA" id="ARBA00009437"/>
    </source>
</evidence>
<dbReference type="SUPFAM" id="SSF46785">
    <property type="entry name" value="Winged helix' DNA-binding domain"/>
    <property type="match status" value="1"/>
</dbReference>
<keyword evidence="4" id="KW-0804">Transcription</keyword>
<dbReference type="CDD" id="cd08422">
    <property type="entry name" value="PBP2_CrgA_like"/>
    <property type="match status" value="1"/>
</dbReference>
<dbReference type="InterPro" id="IPR036390">
    <property type="entry name" value="WH_DNA-bd_sf"/>
</dbReference>
<dbReference type="InterPro" id="IPR058163">
    <property type="entry name" value="LysR-type_TF_proteobact-type"/>
</dbReference>
<dbReference type="InterPro" id="IPR000847">
    <property type="entry name" value="LysR_HTH_N"/>
</dbReference>